<feature type="compositionally biased region" description="Polar residues" evidence="2">
    <location>
        <begin position="50"/>
        <end position="71"/>
    </location>
</feature>
<sequence>MSLSSVQVMGKYTTEPKMRPSAIGHFFSRIGSMRQRSKSPRDPSMCMSDDTVTSCPTQPTSPISSVKNGTNVKDNELNAENELHISPPPKPKRHSSPFFRIIHRLSMNRETREASSVDRDAHDCSQSARNELTSSHETVFSTSNLLTTYNSGDVLPRPTVSENDLRLLTLQKNQEMERSVTALSMNTSGIHPDDNFDVITRVPSYLRISCALNGYRRPYRHIDESHRRQNVIRPKLPMSIVETRKLAFSQNDGQNNDNQKSVTSEEITSRNNSQMGDDISRTSAAVRQLVEHFDHLLENNSNGEMKNMGGAEDSIHNENMTISDETHTAKPLDPAVTPKNSLAFSDHLYDSAYWHSSPKPSVAQRMHQALMKTSMESEPHIGNQSEINVENGQSVKEQIAETVKNENGVNFVLPDGEAYRSLLMEARTNLQLLCDQAKNDLLSEEDIPEQAAGTLRTAIGKANLLLDKKMAKFEDLVKNHLDQNSDVQQVKLSDLSGYWALISIELKELETNFREISFLRENHWTLPESELCSVSTVDENRGDVMKKVQSHIPVINNEKVAFEIQRRQIALAAAKRRQKELKKAEEEQHSERKVDGEVHMVI</sequence>
<protein>
    <submittedName>
        <fullName evidence="3">Uncharacterized protein</fullName>
    </submittedName>
</protein>
<dbReference type="PANTHER" id="PTHR12353">
    <property type="entry name" value="DISKS LARGE-ASSOCIATED PROTEIN DAP SAP90/PSD-95-ASSOCIATED PROTEIN"/>
    <property type="match status" value="1"/>
</dbReference>
<accession>A0A498SC81</accession>
<evidence type="ECO:0000256" key="2">
    <source>
        <dbReference type="SAM" id="MobiDB-lite"/>
    </source>
</evidence>
<dbReference type="EMBL" id="UPTC01000421">
    <property type="protein sequence ID" value="VBB28528.1"/>
    <property type="molecule type" value="Genomic_DNA"/>
</dbReference>
<dbReference type="GO" id="GO:0023052">
    <property type="term" value="P:signaling"/>
    <property type="evidence" value="ECO:0007669"/>
    <property type="project" value="InterPro"/>
</dbReference>
<evidence type="ECO:0000256" key="1">
    <source>
        <dbReference type="ARBA" id="ARBA00008839"/>
    </source>
</evidence>
<organism evidence="3 4">
    <name type="scientific">Acanthocheilonema viteae</name>
    <name type="common">Filarial nematode worm</name>
    <name type="synonym">Dipetalonema viteae</name>
    <dbReference type="NCBI Taxonomy" id="6277"/>
    <lineage>
        <taxon>Eukaryota</taxon>
        <taxon>Metazoa</taxon>
        <taxon>Ecdysozoa</taxon>
        <taxon>Nematoda</taxon>
        <taxon>Chromadorea</taxon>
        <taxon>Rhabditida</taxon>
        <taxon>Spirurina</taxon>
        <taxon>Spiruromorpha</taxon>
        <taxon>Filarioidea</taxon>
        <taxon>Onchocercidae</taxon>
        <taxon>Acanthocheilonema</taxon>
    </lineage>
</organism>
<dbReference type="AlphaFoldDB" id="A0A498SC81"/>
<dbReference type="Proteomes" id="UP000276991">
    <property type="component" value="Unassembled WGS sequence"/>
</dbReference>
<feature type="region of interest" description="Disordered" evidence="2">
    <location>
        <begin position="249"/>
        <end position="277"/>
    </location>
</feature>
<keyword evidence="4" id="KW-1185">Reference proteome</keyword>
<dbReference type="InterPro" id="IPR005026">
    <property type="entry name" value="SAPAP"/>
</dbReference>
<dbReference type="Pfam" id="PF03359">
    <property type="entry name" value="GKAP"/>
    <property type="match status" value="1"/>
</dbReference>
<dbReference type="STRING" id="6277.A0A498SC81"/>
<evidence type="ECO:0000313" key="4">
    <source>
        <dbReference type="Proteomes" id="UP000276991"/>
    </source>
</evidence>
<comment type="similarity">
    <text evidence="1">Belongs to the SAPAP family.</text>
</comment>
<dbReference type="OrthoDB" id="10036956at2759"/>
<feature type="region of interest" description="Disordered" evidence="2">
    <location>
        <begin position="32"/>
        <end position="71"/>
    </location>
</feature>
<proteinExistence type="inferred from homology"/>
<gene>
    <name evidence="3" type="ORF">NAV_LOCUS3358</name>
</gene>
<feature type="region of interest" description="Disordered" evidence="2">
    <location>
        <begin position="581"/>
        <end position="602"/>
    </location>
</feature>
<name>A0A498SC81_ACAVI</name>
<reference evidence="3 4" key="1">
    <citation type="submission" date="2018-08" db="EMBL/GenBank/DDBJ databases">
        <authorList>
            <person name="Laetsch R D."/>
            <person name="Stevens L."/>
            <person name="Kumar S."/>
            <person name="Blaxter L. M."/>
        </authorList>
    </citation>
    <scope>NUCLEOTIDE SEQUENCE [LARGE SCALE GENOMIC DNA]</scope>
</reference>
<dbReference type="PANTHER" id="PTHR12353:SF1">
    <property type="entry name" value="DISKS LARGE-ASSOCIATED PROTEIN 5"/>
    <property type="match status" value="1"/>
</dbReference>
<evidence type="ECO:0000313" key="3">
    <source>
        <dbReference type="EMBL" id="VBB28528.1"/>
    </source>
</evidence>